<dbReference type="InterPro" id="IPR049326">
    <property type="entry name" value="Rhodopsin_dom_fungi"/>
</dbReference>
<evidence type="ECO:0000256" key="3">
    <source>
        <dbReference type="ARBA" id="ARBA00022989"/>
    </source>
</evidence>
<sequence length="489" mass="54015">MVLNSIQITDLSVSVILSALSTFVVGLRLYDRRAKGHRYGVDDYTVMCALFAGWLWTISTVVWISTYSLGTTNKLAMSVFHDYQINSYVNRLFYAIAFDLAKIAIVLFYTKLCDKSMHPRYWRFLQFVLGFTIFKFVLHFFVLAISCVPVSDFWNPLSDRSNCLNATQASIIVNVFTFLCELFLVVAPIPFLWMAGLSFRQKFALCCMFNLAVLIIIASALKLRSVIRSTRITPAYELAIAHVWSAVEWNMALLVAAILPLKSRLENGFKRFKRKFSNHSGGLDVPASLRSPVMSKQVSYEEAKLSGDVPGSAGGCSDRRKSQHSFGSVSRIDREVAQLSAYEFLHQPIPEDFDVERQVYVKPIPAPLALPLAKGAPIPTFGNRSTTLPPDNFQEGADLPGLKSADLKRFAAELATLSTPSESPAPSRQARHSSSLPSIALPRLSIPSVSAIRSSRRDSASLSAAAEQASRRSSVQSVRFAPPGGPSPV</sequence>
<evidence type="ECO:0000256" key="2">
    <source>
        <dbReference type="ARBA" id="ARBA00022692"/>
    </source>
</evidence>
<reference evidence="9 10" key="1">
    <citation type="submission" date="2016-07" db="EMBL/GenBank/DDBJ databases">
        <title>Pervasive Adenine N6-methylation of Active Genes in Fungi.</title>
        <authorList>
            <consortium name="DOE Joint Genome Institute"/>
            <person name="Mondo S.J."/>
            <person name="Dannebaum R.O."/>
            <person name="Kuo R.C."/>
            <person name="Labutti K."/>
            <person name="Haridas S."/>
            <person name="Kuo A."/>
            <person name="Salamov A."/>
            <person name="Ahrendt S.R."/>
            <person name="Lipzen A."/>
            <person name="Sullivan W."/>
            <person name="Andreopoulos W.B."/>
            <person name="Clum A."/>
            <person name="Lindquist E."/>
            <person name="Daum C."/>
            <person name="Ramamoorthy G.K."/>
            <person name="Gryganskyi A."/>
            <person name="Culley D."/>
            <person name="Magnuson J.K."/>
            <person name="James T.Y."/>
            <person name="O'Malley M.A."/>
            <person name="Stajich J.E."/>
            <person name="Spatafora J.W."/>
            <person name="Visel A."/>
            <person name="Grigoriev I.V."/>
        </authorList>
    </citation>
    <scope>NUCLEOTIDE SEQUENCE [LARGE SCALE GENOMIC DNA]</scope>
    <source>
        <strain evidence="9 10">12-1054</strain>
    </source>
</reference>
<feature type="transmembrane region" description="Helical" evidence="7">
    <location>
        <begin position="241"/>
        <end position="261"/>
    </location>
</feature>
<dbReference type="EMBL" id="MCFI01000013">
    <property type="protein sequence ID" value="ORY80390.1"/>
    <property type="molecule type" value="Genomic_DNA"/>
</dbReference>
<dbReference type="GeneID" id="63789032"/>
<dbReference type="STRING" id="56484.A0A1Y2F904"/>
<keyword evidence="2 7" id="KW-0812">Transmembrane</keyword>
<evidence type="ECO:0000313" key="10">
    <source>
        <dbReference type="Proteomes" id="UP000193685"/>
    </source>
</evidence>
<feature type="region of interest" description="Disordered" evidence="6">
    <location>
        <begin position="450"/>
        <end position="489"/>
    </location>
</feature>
<evidence type="ECO:0000256" key="4">
    <source>
        <dbReference type="ARBA" id="ARBA00023136"/>
    </source>
</evidence>
<gene>
    <name evidence="9" type="ORF">BCR37DRAFT_67204</name>
</gene>
<dbReference type="AlphaFoldDB" id="A0A1Y2F904"/>
<protein>
    <recommendedName>
        <fullName evidence="8">Rhodopsin domain-containing protein</fullName>
    </recommendedName>
</protein>
<feature type="transmembrane region" description="Helical" evidence="7">
    <location>
        <begin position="124"/>
        <end position="151"/>
    </location>
</feature>
<name>A0A1Y2F904_PROLT</name>
<dbReference type="GO" id="GO:0016020">
    <property type="term" value="C:membrane"/>
    <property type="evidence" value="ECO:0007669"/>
    <property type="project" value="UniProtKB-SubCell"/>
</dbReference>
<dbReference type="RefSeq" id="XP_040724278.1">
    <property type="nucleotide sequence ID" value="XM_040872433.1"/>
</dbReference>
<evidence type="ECO:0000256" key="7">
    <source>
        <dbReference type="SAM" id="Phobius"/>
    </source>
</evidence>
<dbReference type="OrthoDB" id="3934549at2759"/>
<evidence type="ECO:0000256" key="1">
    <source>
        <dbReference type="ARBA" id="ARBA00004141"/>
    </source>
</evidence>
<feature type="region of interest" description="Disordered" evidence="6">
    <location>
        <begin position="381"/>
        <end position="400"/>
    </location>
</feature>
<dbReference type="Pfam" id="PF20684">
    <property type="entry name" value="Fung_rhodopsin"/>
    <property type="match status" value="1"/>
</dbReference>
<comment type="caution">
    <text evidence="9">The sequence shown here is derived from an EMBL/GenBank/DDBJ whole genome shotgun (WGS) entry which is preliminary data.</text>
</comment>
<feature type="transmembrane region" description="Helical" evidence="7">
    <location>
        <begin position="12"/>
        <end position="31"/>
    </location>
</feature>
<dbReference type="OMA" id="WSAVEWN"/>
<dbReference type="InterPro" id="IPR052337">
    <property type="entry name" value="SAT4-like"/>
</dbReference>
<dbReference type="Proteomes" id="UP000193685">
    <property type="component" value="Unassembled WGS sequence"/>
</dbReference>
<feature type="transmembrane region" description="Helical" evidence="7">
    <location>
        <begin position="171"/>
        <end position="191"/>
    </location>
</feature>
<feature type="region of interest" description="Disordered" evidence="6">
    <location>
        <begin position="416"/>
        <end position="436"/>
    </location>
</feature>
<organism evidence="9 10">
    <name type="scientific">Protomyces lactucae-debilis</name>
    <dbReference type="NCBI Taxonomy" id="2754530"/>
    <lineage>
        <taxon>Eukaryota</taxon>
        <taxon>Fungi</taxon>
        <taxon>Dikarya</taxon>
        <taxon>Ascomycota</taxon>
        <taxon>Taphrinomycotina</taxon>
        <taxon>Taphrinomycetes</taxon>
        <taxon>Taphrinales</taxon>
        <taxon>Protomycetaceae</taxon>
        <taxon>Protomyces</taxon>
    </lineage>
</organism>
<feature type="region of interest" description="Disordered" evidence="6">
    <location>
        <begin position="305"/>
        <end position="327"/>
    </location>
</feature>
<comment type="similarity">
    <text evidence="5">Belongs to the SAT4 family.</text>
</comment>
<feature type="transmembrane region" description="Helical" evidence="7">
    <location>
        <begin position="43"/>
        <end position="64"/>
    </location>
</feature>
<dbReference type="PANTHER" id="PTHR33048:SF47">
    <property type="entry name" value="INTEGRAL MEMBRANE PROTEIN-RELATED"/>
    <property type="match status" value="1"/>
</dbReference>
<comment type="subcellular location">
    <subcellularLocation>
        <location evidence="1">Membrane</location>
        <topology evidence="1">Multi-pass membrane protein</topology>
    </subcellularLocation>
</comment>
<feature type="compositionally biased region" description="Low complexity" evidence="6">
    <location>
        <begin position="460"/>
        <end position="481"/>
    </location>
</feature>
<evidence type="ECO:0000313" key="9">
    <source>
        <dbReference type="EMBL" id="ORY80390.1"/>
    </source>
</evidence>
<feature type="transmembrane region" description="Helical" evidence="7">
    <location>
        <begin position="92"/>
        <end position="112"/>
    </location>
</feature>
<evidence type="ECO:0000256" key="6">
    <source>
        <dbReference type="SAM" id="MobiDB-lite"/>
    </source>
</evidence>
<feature type="transmembrane region" description="Helical" evidence="7">
    <location>
        <begin position="203"/>
        <end position="221"/>
    </location>
</feature>
<accession>A0A1Y2F904</accession>
<keyword evidence="10" id="KW-1185">Reference proteome</keyword>
<feature type="domain" description="Rhodopsin" evidence="8">
    <location>
        <begin position="27"/>
        <end position="263"/>
    </location>
</feature>
<proteinExistence type="inferred from homology"/>
<evidence type="ECO:0000256" key="5">
    <source>
        <dbReference type="ARBA" id="ARBA00038359"/>
    </source>
</evidence>
<evidence type="ECO:0000259" key="8">
    <source>
        <dbReference type="Pfam" id="PF20684"/>
    </source>
</evidence>
<keyword evidence="3 7" id="KW-1133">Transmembrane helix</keyword>
<dbReference type="PANTHER" id="PTHR33048">
    <property type="entry name" value="PTH11-LIKE INTEGRAL MEMBRANE PROTEIN (AFU_ORTHOLOGUE AFUA_5G11245)"/>
    <property type="match status" value="1"/>
</dbReference>
<keyword evidence="4 7" id="KW-0472">Membrane</keyword>